<dbReference type="Proteomes" id="UP001058974">
    <property type="component" value="Chromosome 2"/>
</dbReference>
<proteinExistence type="predicted"/>
<organism evidence="1 2">
    <name type="scientific">Pisum sativum</name>
    <name type="common">Garden pea</name>
    <name type="synonym">Lathyrus oleraceus</name>
    <dbReference type="NCBI Taxonomy" id="3888"/>
    <lineage>
        <taxon>Eukaryota</taxon>
        <taxon>Viridiplantae</taxon>
        <taxon>Streptophyta</taxon>
        <taxon>Embryophyta</taxon>
        <taxon>Tracheophyta</taxon>
        <taxon>Spermatophyta</taxon>
        <taxon>Magnoliopsida</taxon>
        <taxon>eudicotyledons</taxon>
        <taxon>Gunneridae</taxon>
        <taxon>Pentapetalae</taxon>
        <taxon>rosids</taxon>
        <taxon>fabids</taxon>
        <taxon>Fabales</taxon>
        <taxon>Fabaceae</taxon>
        <taxon>Papilionoideae</taxon>
        <taxon>50 kb inversion clade</taxon>
        <taxon>NPAAA clade</taxon>
        <taxon>Hologalegina</taxon>
        <taxon>IRL clade</taxon>
        <taxon>Fabeae</taxon>
        <taxon>Lathyrus</taxon>
    </lineage>
</organism>
<protein>
    <submittedName>
        <fullName evidence="1">Uncharacterized protein</fullName>
    </submittedName>
</protein>
<comment type="caution">
    <text evidence="1">The sequence shown here is derived from an EMBL/GenBank/DDBJ whole genome shotgun (WGS) entry which is preliminary data.</text>
</comment>
<dbReference type="PANTHER" id="PTHR31286:SF99">
    <property type="entry name" value="DUF4283 DOMAIN-CONTAINING PROTEIN"/>
    <property type="match status" value="1"/>
</dbReference>
<dbReference type="AlphaFoldDB" id="A0A9D5B8E6"/>
<dbReference type="EMBL" id="JAMSHJ010000002">
    <property type="protein sequence ID" value="KAI5437723.1"/>
    <property type="molecule type" value="Genomic_DNA"/>
</dbReference>
<accession>A0A9D5B8E6</accession>
<evidence type="ECO:0000313" key="1">
    <source>
        <dbReference type="EMBL" id="KAI5437723.1"/>
    </source>
</evidence>
<gene>
    <name evidence="1" type="ORF">KIW84_023730</name>
</gene>
<reference evidence="1 2" key="1">
    <citation type="journal article" date="2022" name="Nat. Genet.">
        <title>Improved pea reference genome and pan-genome highlight genomic features and evolutionary characteristics.</title>
        <authorList>
            <person name="Yang T."/>
            <person name="Liu R."/>
            <person name="Luo Y."/>
            <person name="Hu S."/>
            <person name="Wang D."/>
            <person name="Wang C."/>
            <person name="Pandey M.K."/>
            <person name="Ge S."/>
            <person name="Xu Q."/>
            <person name="Li N."/>
            <person name="Li G."/>
            <person name="Huang Y."/>
            <person name="Saxena R.K."/>
            <person name="Ji Y."/>
            <person name="Li M."/>
            <person name="Yan X."/>
            <person name="He Y."/>
            <person name="Liu Y."/>
            <person name="Wang X."/>
            <person name="Xiang C."/>
            <person name="Varshney R.K."/>
            <person name="Ding H."/>
            <person name="Gao S."/>
            <person name="Zong X."/>
        </authorList>
    </citation>
    <scope>NUCLEOTIDE SEQUENCE [LARGE SCALE GENOMIC DNA]</scope>
    <source>
        <strain evidence="1 2">cv. Zhongwan 6</strain>
    </source>
</reference>
<evidence type="ECO:0000313" key="2">
    <source>
        <dbReference type="Proteomes" id="UP001058974"/>
    </source>
</evidence>
<dbReference type="Gramene" id="Psat02G0373000-T1">
    <property type="protein sequence ID" value="KAI5437723.1"/>
    <property type="gene ID" value="KIW84_023730"/>
</dbReference>
<sequence>MYFVYEDAVAMKNNDQEIPTPKKSYKDSMMENFNGDGENNGILTDILTYEGIYNLSRDDDEKCLLVEERKTGQYDCSIFMLPSKEEERITKPRKLGVIVKLLNRKIRYKPLETRLKHIDQIEKVADLIRFSGLPSEHYDAKVLTSIDNIIGRVVKVEKNIILQERGKYMRLCVEVNLSKALLVLFTIRDIVYKVEYEWLHLLCINYEKFGHYMEGCGEKATHVANEKGGV</sequence>
<keyword evidence="2" id="KW-1185">Reference proteome</keyword>
<dbReference type="InterPro" id="IPR040256">
    <property type="entry name" value="At4g02000-like"/>
</dbReference>
<name>A0A9D5B8E6_PEA</name>
<dbReference type="PANTHER" id="PTHR31286">
    <property type="entry name" value="GLYCINE-RICH CELL WALL STRUCTURAL PROTEIN 1.8-LIKE"/>
    <property type="match status" value="1"/>
</dbReference>